<feature type="compositionally biased region" description="Polar residues" evidence="1">
    <location>
        <begin position="416"/>
        <end position="425"/>
    </location>
</feature>
<feature type="domain" description="DUF569" evidence="2">
    <location>
        <begin position="219"/>
        <end position="360"/>
    </location>
</feature>
<dbReference type="InterPro" id="IPR007679">
    <property type="entry name" value="DUF569"/>
</dbReference>
<comment type="caution">
    <text evidence="4">The sequence shown here is derived from an EMBL/GenBank/DDBJ whole genome shotgun (WGS) entry which is preliminary data.</text>
</comment>
<dbReference type="Pfam" id="PF22932">
    <property type="entry name" value="Ubiq_DUF_assoc"/>
    <property type="match status" value="1"/>
</dbReference>
<protein>
    <recommendedName>
        <fullName evidence="5">Actin cross-linking protein</fullName>
    </recommendedName>
</protein>
<evidence type="ECO:0000259" key="3">
    <source>
        <dbReference type="Pfam" id="PF22932"/>
    </source>
</evidence>
<dbReference type="CDD" id="cd23340">
    <property type="entry name" value="beta-trefoil_FSCN_ACP-like"/>
    <property type="match status" value="2"/>
</dbReference>
<dbReference type="Pfam" id="PF04601">
    <property type="entry name" value="DUF569"/>
    <property type="match status" value="2"/>
</dbReference>
<dbReference type="SUPFAM" id="SSF50405">
    <property type="entry name" value="Actin-crosslinking proteins"/>
    <property type="match status" value="2"/>
</dbReference>
<dbReference type="InterPro" id="IPR054726">
    <property type="entry name" value="Ubiq_DUF569-assoc"/>
</dbReference>
<evidence type="ECO:0000259" key="2">
    <source>
        <dbReference type="Pfam" id="PF04601"/>
    </source>
</evidence>
<proteinExistence type="predicted"/>
<dbReference type="PANTHER" id="PTHR31205">
    <property type="entry name" value="ACTIN CROSS-LINKING PROTEIN (DUF569)"/>
    <property type="match status" value="1"/>
</dbReference>
<reference evidence="4" key="1">
    <citation type="submission" date="2020-06" db="EMBL/GenBank/DDBJ databases">
        <authorList>
            <person name="Li T."/>
            <person name="Hu X."/>
            <person name="Zhang T."/>
            <person name="Song X."/>
            <person name="Zhang H."/>
            <person name="Dai N."/>
            <person name="Sheng W."/>
            <person name="Hou X."/>
            <person name="Wei L."/>
        </authorList>
    </citation>
    <scope>NUCLEOTIDE SEQUENCE</scope>
    <source>
        <strain evidence="4">KEN1</strain>
        <tissue evidence="4">Leaf</tissue>
    </source>
</reference>
<gene>
    <name evidence="4" type="ORF">Slati_1836400</name>
</gene>
<evidence type="ECO:0000313" key="4">
    <source>
        <dbReference type="EMBL" id="KAL0447085.1"/>
    </source>
</evidence>
<dbReference type="InterPro" id="IPR008999">
    <property type="entry name" value="Actin-crosslinking"/>
</dbReference>
<name>A0AAW2WZH0_9LAMI</name>
<sequence>MEFFKKSKAVRLKSHLNKYLVADDDQISTRQSRNGAARRARWLVELVDTNPHVVRLKSCYGRYLTASSEPFLLGMTGHKVLQTLPENHTKDLTIEWQPLRDGFQVKLKAFGGTFLRANGGTPPWRNSVTHDSPHAAATHDWVVWDVEAVEVPEDEAAADYWSMVTSFSSISDEISGLEFGFGSPVSVRSSFSGSESPSPRWLMSMKKSPLVSTPRTTAMDVFKNAKAVRLKSVHDKYLIADADQESVTQDRNGSTKSAKWTVEFVNYCDTIIRLKSCYGKYLTASNQPFLFGMTGRKVLQTLPKRLDSSVEWEPIRESGAVKLKTRYGQYLRANTGLPPWRNSVTHDIPHRTKTQDWVCWEVHVVEILDEPAGKSAPPEVAPKSAPAVVPGKEDYFASESSSPTTSHSSKSVSFSRQESSDSLATSPPKGSDGRSIYFHLANEYGEIDEGFEEMCITFKGNEVKELTKRLEGELGISGLTVCSKSPLNGKLYPLRLQLPPHNATLHVIVVPPSSKDLISRLNNWSGIALGNPLIWQIFESRFGNNRNTAVKGIENSNNFV</sequence>
<dbReference type="PANTHER" id="PTHR31205:SF69">
    <property type="entry name" value="ACTIN CROSS-LINKING PROTEIN (DUF569)"/>
    <property type="match status" value="1"/>
</dbReference>
<dbReference type="EMBL" id="JACGWN010000006">
    <property type="protein sequence ID" value="KAL0447085.1"/>
    <property type="molecule type" value="Genomic_DNA"/>
</dbReference>
<feature type="domain" description="DUF569" evidence="2">
    <location>
        <begin position="1"/>
        <end position="144"/>
    </location>
</feature>
<feature type="compositionally biased region" description="Low complexity" evidence="1">
    <location>
        <begin position="398"/>
        <end position="415"/>
    </location>
</feature>
<feature type="domain" description="DUF569" evidence="3">
    <location>
        <begin position="433"/>
        <end position="510"/>
    </location>
</feature>
<dbReference type="Gene3D" id="2.80.10.50">
    <property type="match status" value="2"/>
</dbReference>
<organism evidence="4">
    <name type="scientific">Sesamum latifolium</name>
    <dbReference type="NCBI Taxonomy" id="2727402"/>
    <lineage>
        <taxon>Eukaryota</taxon>
        <taxon>Viridiplantae</taxon>
        <taxon>Streptophyta</taxon>
        <taxon>Embryophyta</taxon>
        <taxon>Tracheophyta</taxon>
        <taxon>Spermatophyta</taxon>
        <taxon>Magnoliopsida</taxon>
        <taxon>eudicotyledons</taxon>
        <taxon>Gunneridae</taxon>
        <taxon>Pentapetalae</taxon>
        <taxon>asterids</taxon>
        <taxon>lamiids</taxon>
        <taxon>Lamiales</taxon>
        <taxon>Pedaliaceae</taxon>
        <taxon>Sesamum</taxon>
    </lineage>
</organism>
<evidence type="ECO:0008006" key="5">
    <source>
        <dbReference type="Google" id="ProtNLM"/>
    </source>
</evidence>
<dbReference type="AlphaFoldDB" id="A0AAW2WZH0"/>
<reference evidence="4" key="2">
    <citation type="journal article" date="2024" name="Plant">
        <title>Genomic evolution and insights into agronomic trait innovations of Sesamum species.</title>
        <authorList>
            <person name="Miao H."/>
            <person name="Wang L."/>
            <person name="Qu L."/>
            <person name="Liu H."/>
            <person name="Sun Y."/>
            <person name="Le M."/>
            <person name="Wang Q."/>
            <person name="Wei S."/>
            <person name="Zheng Y."/>
            <person name="Lin W."/>
            <person name="Duan Y."/>
            <person name="Cao H."/>
            <person name="Xiong S."/>
            <person name="Wang X."/>
            <person name="Wei L."/>
            <person name="Li C."/>
            <person name="Ma Q."/>
            <person name="Ju M."/>
            <person name="Zhao R."/>
            <person name="Li G."/>
            <person name="Mu C."/>
            <person name="Tian Q."/>
            <person name="Mei H."/>
            <person name="Zhang T."/>
            <person name="Gao T."/>
            <person name="Zhang H."/>
        </authorList>
    </citation>
    <scope>NUCLEOTIDE SEQUENCE</scope>
    <source>
        <strain evidence="4">KEN1</strain>
    </source>
</reference>
<feature type="region of interest" description="Disordered" evidence="1">
    <location>
        <begin position="394"/>
        <end position="430"/>
    </location>
</feature>
<accession>A0AAW2WZH0</accession>
<dbReference type="FunFam" id="2.80.10.50:FF:000067">
    <property type="entry name" value="BnaC05g19630D protein"/>
    <property type="match status" value="2"/>
</dbReference>
<evidence type="ECO:0000256" key="1">
    <source>
        <dbReference type="SAM" id="MobiDB-lite"/>
    </source>
</evidence>